<keyword evidence="12" id="KW-0378">Hydrolase</keyword>
<dbReference type="InterPro" id="IPR005722">
    <property type="entry name" value="ATP_synth_F1_bsu"/>
</dbReference>
<dbReference type="CDD" id="cd18110">
    <property type="entry name" value="ATP-synt_F1_beta_C"/>
    <property type="match status" value="1"/>
</dbReference>
<dbReference type="GO" id="GO:0005524">
    <property type="term" value="F:ATP binding"/>
    <property type="evidence" value="ECO:0007669"/>
    <property type="project" value="UniProtKB-KW"/>
</dbReference>
<proteinExistence type="inferred from homology"/>
<name>A0A3B1ANK2_9ZZZZ</name>
<dbReference type="InterPro" id="IPR003593">
    <property type="entry name" value="AAA+_ATPase"/>
</dbReference>
<dbReference type="InterPro" id="IPR036121">
    <property type="entry name" value="ATPase_F1/V1/A1_a/bsu_N_sf"/>
</dbReference>
<evidence type="ECO:0000313" key="12">
    <source>
        <dbReference type="EMBL" id="VAW94276.1"/>
    </source>
</evidence>
<dbReference type="Pfam" id="PF02874">
    <property type="entry name" value="ATP-synt_ab_N"/>
    <property type="match status" value="1"/>
</dbReference>
<dbReference type="CDD" id="cd18115">
    <property type="entry name" value="ATP-synt_F1_beta_N"/>
    <property type="match status" value="1"/>
</dbReference>
<dbReference type="InterPro" id="IPR055190">
    <property type="entry name" value="ATP-synt_VA_C"/>
</dbReference>
<accession>A0A3B1ANK2</accession>
<dbReference type="GO" id="GO:0016787">
    <property type="term" value="F:hydrolase activity"/>
    <property type="evidence" value="ECO:0007669"/>
    <property type="project" value="UniProtKB-KW"/>
</dbReference>
<dbReference type="FunFam" id="1.10.1140.10:FF:000001">
    <property type="entry name" value="ATP synthase subunit beta"/>
    <property type="match status" value="1"/>
</dbReference>
<evidence type="ECO:0000256" key="3">
    <source>
        <dbReference type="ARBA" id="ARBA00022448"/>
    </source>
</evidence>
<dbReference type="Gene3D" id="1.10.1140.10">
    <property type="entry name" value="Bovine Mitochondrial F1-atpase, Atp Synthase Beta Chain, Chain D, domain 3"/>
    <property type="match status" value="1"/>
</dbReference>
<evidence type="ECO:0000259" key="11">
    <source>
        <dbReference type="SMART" id="SM00382"/>
    </source>
</evidence>
<organism evidence="12">
    <name type="scientific">hydrothermal vent metagenome</name>
    <dbReference type="NCBI Taxonomy" id="652676"/>
    <lineage>
        <taxon>unclassified sequences</taxon>
        <taxon>metagenomes</taxon>
        <taxon>ecological metagenomes</taxon>
    </lineage>
</organism>
<feature type="domain" description="AAA+ ATPase" evidence="11">
    <location>
        <begin position="140"/>
        <end position="325"/>
    </location>
</feature>
<evidence type="ECO:0000256" key="2">
    <source>
        <dbReference type="ARBA" id="ARBA00008936"/>
    </source>
</evidence>
<dbReference type="InterPro" id="IPR000194">
    <property type="entry name" value="ATPase_F1/V1/A1_a/bsu_nucl-bd"/>
</dbReference>
<dbReference type="InterPro" id="IPR020003">
    <property type="entry name" value="ATPase_a/bsu_AS"/>
</dbReference>
<evidence type="ECO:0000256" key="5">
    <source>
        <dbReference type="ARBA" id="ARBA00022840"/>
    </source>
</evidence>
<dbReference type="GO" id="GO:0046933">
    <property type="term" value="F:proton-transporting ATP synthase activity, rotational mechanism"/>
    <property type="evidence" value="ECO:0007669"/>
    <property type="project" value="InterPro"/>
</dbReference>
<evidence type="ECO:0000256" key="8">
    <source>
        <dbReference type="ARBA" id="ARBA00023136"/>
    </source>
</evidence>
<dbReference type="HAMAP" id="MF_01347">
    <property type="entry name" value="ATP_synth_beta_bact"/>
    <property type="match status" value="1"/>
</dbReference>
<keyword evidence="7" id="KW-0406">Ion transport</keyword>
<dbReference type="NCBIfam" id="TIGR01039">
    <property type="entry name" value="atpD"/>
    <property type="match status" value="1"/>
</dbReference>
<dbReference type="SUPFAM" id="SSF52540">
    <property type="entry name" value="P-loop containing nucleoside triphosphate hydrolases"/>
    <property type="match status" value="1"/>
</dbReference>
<dbReference type="FunFam" id="3.40.50.300:FF:000004">
    <property type="entry name" value="ATP synthase subunit beta"/>
    <property type="match status" value="1"/>
</dbReference>
<dbReference type="Gene3D" id="3.40.50.300">
    <property type="entry name" value="P-loop containing nucleotide triphosphate hydrolases"/>
    <property type="match status" value="1"/>
</dbReference>
<keyword evidence="6" id="KW-1278">Translocase</keyword>
<dbReference type="PANTHER" id="PTHR15184">
    <property type="entry name" value="ATP SYNTHASE"/>
    <property type="match status" value="1"/>
</dbReference>
<keyword evidence="3" id="KW-0813">Transport</keyword>
<evidence type="ECO:0000256" key="1">
    <source>
        <dbReference type="ARBA" id="ARBA00004170"/>
    </source>
</evidence>
<dbReference type="InterPro" id="IPR050053">
    <property type="entry name" value="ATPase_alpha/beta_chains"/>
</dbReference>
<evidence type="ECO:0000256" key="9">
    <source>
        <dbReference type="ARBA" id="ARBA00023196"/>
    </source>
</evidence>
<dbReference type="PANTHER" id="PTHR15184:SF71">
    <property type="entry name" value="ATP SYNTHASE SUBUNIT BETA, MITOCHONDRIAL"/>
    <property type="match status" value="1"/>
</dbReference>
<dbReference type="SMART" id="SM00382">
    <property type="entry name" value="AAA"/>
    <property type="match status" value="1"/>
</dbReference>
<gene>
    <name evidence="12" type="ORF">MNBD_GAMMA23-2224</name>
</gene>
<evidence type="ECO:0000256" key="4">
    <source>
        <dbReference type="ARBA" id="ARBA00022741"/>
    </source>
</evidence>
<dbReference type="EC" id="3.6.3.14" evidence="12"/>
<dbReference type="AlphaFoldDB" id="A0A3B1ANK2"/>
<comment type="subcellular location">
    <subcellularLocation>
        <location evidence="1">Membrane</location>
        <topology evidence="1">Peripheral membrane protein</topology>
    </subcellularLocation>
</comment>
<dbReference type="InterPro" id="IPR024034">
    <property type="entry name" value="ATPase_F1/V1_b/a_C"/>
</dbReference>
<dbReference type="Gene3D" id="2.40.10.170">
    <property type="match status" value="1"/>
</dbReference>
<keyword evidence="8" id="KW-0472">Membrane</keyword>
<dbReference type="PROSITE" id="PS00152">
    <property type="entry name" value="ATPASE_ALPHA_BETA"/>
    <property type="match status" value="1"/>
</dbReference>
<dbReference type="EMBL" id="UOFT01000036">
    <property type="protein sequence ID" value="VAW94276.1"/>
    <property type="molecule type" value="Genomic_DNA"/>
</dbReference>
<evidence type="ECO:0000256" key="7">
    <source>
        <dbReference type="ARBA" id="ARBA00023065"/>
    </source>
</evidence>
<keyword evidence="4" id="KW-0547">Nucleotide-binding</keyword>
<dbReference type="InterPro" id="IPR027417">
    <property type="entry name" value="P-loop_NTPase"/>
</dbReference>
<dbReference type="GO" id="GO:0045259">
    <property type="term" value="C:proton-transporting ATP synthase complex"/>
    <property type="evidence" value="ECO:0007669"/>
    <property type="project" value="UniProtKB-KW"/>
</dbReference>
<dbReference type="Pfam" id="PF00006">
    <property type="entry name" value="ATP-synt_ab"/>
    <property type="match status" value="1"/>
</dbReference>
<evidence type="ECO:0000256" key="6">
    <source>
        <dbReference type="ARBA" id="ARBA00022967"/>
    </source>
</evidence>
<dbReference type="SUPFAM" id="SSF50615">
    <property type="entry name" value="N-terminal domain of alpha and beta subunits of F1 ATP synthase"/>
    <property type="match status" value="1"/>
</dbReference>
<keyword evidence="10" id="KW-0066">ATP synthesis</keyword>
<protein>
    <submittedName>
        <fullName evidence="12">ATP synthase beta chain</fullName>
        <ecNumber evidence="12">3.6.3.14</ecNumber>
    </submittedName>
</protein>
<dbReference type="Pfam" id="PF22919">
    <property type="entry name" value="ATP-synt_VA_C"/>
    <property type="match status" value="1"/>
</dbReference>
<dbReference type="CDD" id="cd01133">
    <property type="entry name" value="F1-ATPase_beta_CD"/>
    <property type="match status" value="1"/>
</dbReference>
<sequence length="458" mass="49845">MSSGKIVQIIGAVVDVEFPRDALPKIYDALKVESEGLTLEVQQQLGDGVVRAIAMGTTDGVKRSLEVINTGEPIQVPVGQKTLGRIMDVLGNPIDNAGPIGHEKEMSIHRKPPAYDEQASSLEILETGVKVIDLIMPIAKGGKIGLFGGAGVGKTVTLMELIRNIAVEHSGFSVFAGVGERTREGNDFYYEMEEGGVLDKVALVYGQMNEPPGNRLRVALTGLTIAENFRDEGRDVLMFVDNIYRYTLAGTEVSALLGRMPSAVGYQPTLAEEMGVLQERITSTKTGSITSFQAVYVPADDLTDPSPATTFSHLDATLVLSRQIAELGIYPAVDPLDSTSRVLDPLVIGEEHYNVARAVQGTLQKYKELKDIIAILGMDELSEEDKLVVTRARKMQRFLSQPFFVAEVFTGAPGKYVTVKDTIKAFKEINEGKYDDLPEQAFYMVGGIEEVVEKAKTL</sequence>
<evidence type="ECO:0000256" key="10">
    <source>
        <dbReference type="ARBA" id="ARBA00023310"/>
    </source>
</evidence>
<keyword evidence="9" id="KW-0139">CF(1)</keyword>
<keyword evidence="5" id="KW-0067">ATP-binding</keyword>
<reference evidence="12" key="1">
    <citation type="submission" date="2018-06" db="EMBL/GenBank/DDBJ databases">
        <authorList>
            <person name="Zhirakovskaya E."/>
        </authorList>
    </citation>
    <scope>NUCLEOTIDE SEQUENCE</scope>
</reference>
<dbReference type="SUPFAM" id="SSF47917">
    <property type="entry name" value="C-terminal domain of alpha and beta subunits of F1 ATP synthase"/>
    <property type="match status" value="1"/>
</dbReference>
<comment type="similarity">
    <text evidence="2">Belongs to the ATPase alpha/beta chains family.</text>
</comment>
<dbReference type="InterPro" id="IPR004100">
    <property type="entry name" value="ATPase_F1/V1/A1_a/bsu_N"/>
</dbReference>